<dbReference type="EMBL" id="JAOTPL010000010">
    <property type="protein sequence ID" value="MCU7694530.1"/>
    <property type="molecule type" value="Genomic_DNA"/>
</dbReference>
<evidence type="ECO:0008006" key="3">
    <source>
        <dbReference type="Google" id="ProtNLM"/>
    </source>
</evidence>
<dbReference type="PROSITE" id="PS51257">
    <property type="entry name" value="PROKAR_LIPOPROTEIN"/>
    <property type="match status" value="1"/>
</dbReference>
<evidence type="ECO:0000313" key="1">
    <source>
        <dbReference type="EMBL" id="MCU7694530.1"/>
    </source>
</evidence>
<keyword evidence="2" id="KW-1185">Reference proteome</keyword>
<sequence length="227" mass="26035">MKRVIIICVGIVMITFSSCRNREDAQAEKDTIDTDALLKDTMSAVNTDTLLKDSGQLTVNRENSIISFSNAVLETLEQKNFDKLASYVDPVLGVVFAPYSFIENSRQNHFTKDDVVKFGKSNTRRIWGYADGSGEPINLSFKEYIDEYVYDADFLMLTSVEANKSLFRKSNGVDNSLQKFPGKTFVDYYKKPKAGESEFDWKNLRLIFNEREGHYYLIAVVHNEWQI</sequence>
<comment type="caution">
    <text evidence="1">The sequence shown here is derived from an EMBL/GenBank/DDBJ whole genome shotgun (WGS) entry which is preliminary data.</text>
</comment>
<accession>A0AAE3LQI5</accession>
<evidence type="ECO:0000313" key="2">
    <source>
        <dbReference type="Proteomes" id="UP001209317"/>
    </source>
</evidence>
<dbReference type="Proteomes" id="UP001209317">
    <property type="component" value="Unassembled WGS sequence"/>
</dbReference>
<protein>
    <recommendedName>
        <fullName evidence="3">Lipoprotein</fullName>
    </recommendedName>
</protein>
<reference evidence="1" key="1">
    <citation type="submission" date="2022-10" db="EMBL/GenBank/DDBJ databases">
        <authorList>
            <person name="Kim H.S."/>
            <person name="Kim J.-S."/>
            <person name="Suh M.K."/>
            <person name="Eom M.K."/>
            <person name="Lee J.-S."/>
        </authorList>
    </citation>
    <scope>NUCLEOTIDE SEQUENCE</scope>
    <source>
        <strain evidence="1">LIP-5</strain>
    </source>
</reference>
<proteinExistence type="predicted"/>
<organism evidence="1 2">
    <name type="scientific">Haoranjiania flava</name>
    <dbReference type="NCBI Taxonomy" id="1856322"/>
    <lineage>
        <taxon>Bacteria</taxon>
        <taxon>Pseudomonadati</taxon>
        <taxon>Bacteroidota</taxon>
        <taxon>Chitinophagia</taxon>
        <taxon>Chitinophagales</taxon>
        <taxon>Chitinophagaceae</taxon>
        <taxon>Haoranjiania</taxon>
    </lineage>
</organism>
<gene>
    <name evidence="1" type="ORF">OD355_08385</name>
</gene>
<dbReference type="AlphaFoldDB" id="A0AAE3LQI5"/>
<dbReference type="RefSeq" id="WP_263038016.1">
    <property type="nucleotide sequence ID" value="NZ_JAOTPL010000010.1"/>
</dbReference>
<name>A0AAE3LQI5_9BACT</name>